<organism evidence="3 4">
    <name type="scientific">Gilvimarinus algae</name>
    <dbReference type="NCBI Taxonomy" id="3058037"/>
    <lineage>
        <taxon>Bacteria</taxon>
        <taxon>Pseudomonadati</taxon>
        <taxon>Pseudomonadota</taxon>
        <taxon>Gammaproteobacteria</taxon>
        <taxon>Cellvibrionales</taxon>
        <taxon>Cellvibrionaceae</taxon>
        <taxon>Gilvimarinus</taxon>
    </lineage>
</organism>
<reference evidence="3" key="1">
    <citation type="submission" date="2023-07" db="EMBL/GenBank/DDBJ databases">
        <title>Gilvimarinus algae sp. nov., isolated from the surface of Kelp.</title>
        <authorList>
            <person name="Sun Y.Y."/>
            <person name="Gong Y."/>
            <person name="Du Z.J."/>
        </authorList>
    </citation>
    <scope>NUCLEOTIDE SEQUENCE</scope>
    <source>
        <strain evidence="3">SDUM040014</strain>
    </source>
</reference>
<feature type="signal peptide" evidence="1">
    <location>
        <begin position="1"/>
        <end position="19"/>
    </location>
</feature>
<evidence type="ECO:0000256" key="1">
    <source>
        <dbReference type="SAM" id="SignalP"/>
    </source>
</evidence>
<evidence type="ECO:0000313" key="3">
    <source>
        <dbReference type="EMBL" id="MDO3381496.1"/>
    </source>
</evidence>
<protein>
    <submittedName>
        <fullName evidence="3">Lysozyme inhibitor LprI family protein</fullName>
    </submittedName>
</protein>
<keyword evidence="1" id="KW-0732">Signal</keyword>
<feature type="chain" id="PRO_5046470200" evidence="1">
    <location>
        <begin position="20"/>
        <end position="141"/>
    </location>
</feature>
<name>A0ABT8TBL4_9GAMM</name>
<accession>A0ABT8TBL4</accession>
<keyword evidence="4" id="KW-1185">Reference proteome</keyword>
<dbReference type="RefSeq" id="WP_302711630.1">
    <property type="nucleotide sequence ID" value="NZ_JAULRT010000035.1"/>
</dbReference>
<comment type="caution">
    <text evidence="3">The sequence shown here is derived from an EMBL/GenBank/DDBJ whole genome shotgun (WGS) entry which is preliminary data.</text>
</comment>
<evidence type="ECO:0000313" key="4">
    <source>
        <dbReference type="Proteomes" id="UP001168380"/>
    </source>
</evidence>
<dbReference type="Gene3D" id="1.20.1270.180">
    <property type="match status" value="1"/>
</dbReference>
<feature type="domain" description="Lysozyme inhibitor LprI-like N-terminal" evidence="2">
    <location>
        <begin position="21"/>
        <end position="118"/>
    </location>
</feature>
<dbReference type="EMBL" id="JAULRT010000035">
    <property type="protein sequence ID" value="MDO3381496.1"/>
    <property type="molecule type" value="Genomic_DNA"/>
</dbReference>
<gene>
    <name evidence="3" type="ORF">QWI16_04875</name>
</gene>
<dbReference type="Pfam" id="PF07007">
    <property type="entry name" value="LprI"/>
    <property type="match status" value="1"/>
</dbReference>
<dbReference type="Proteomes" id="UP001168380">
    <property type="component" value="Unassembled WGS sequence"/>
</dbReference>
<proteinExistence type="predicted"/>
<evidence type="ECO:0000259" key="2">
    <source>
        <dbReference type="Pfam" id="PF07007"/>
    </source>
</evidence>
<dbReference type="InterPro" id="IPR009739">
    <property type="entry name" value="LprI-like_N"/>
</dbReference>
<sequence>MKPLLTLCVLLSATAPCLADCYDNAITQTELNRCACSQADDAQQQLHQVLASLHRLYADDEAFLQALTQAQSQWAASLEADLALKYPLAEKQAVYGSAYPLCLNSYRTELINARIAFLQQWLEGVEEGDVCSGSLMPAPAD</sequence>